<evidence type="ECO:0000313" key="3">
    <source>
        <dbReference type="Proteomes" id="UP000235145"/>
    </source>
</evidence>
<gene>
    <name evidence="2" type="ORF">LSAT_V11C300129570</name>
</gene>
<feature type="compositionally biased region" description="Basic residues" evidence="1">
    <location>
        <begin position="243"/>
        <end position="253"/>
    </location>
</feature>
<dbReference type="Proteomes" id="UP000235145">
    <property type="component" value="Unassembled WGS sequence"/>
</dbReference>
<evidence type="ECO:0000256" key="1">
    <source>
        <dbReference type="SAM" id="MobiDB-lite"/>
    </source>
</evidence>
<feature type="region of interest" description="Disordered" evidence="1">
    <location>
        <begin position="240"/>
        <end position="265"/>
    </location>
</feature>
<accession>A0A9R1XQZ3</accession>
<dbReference type="EMBL" id="NBSK02000003">
    <property type="protein sequence ID" value="KAJ0216242.1"/>
    <property type="molecule type" value="Genomic_DNA"/>
</dbReference>
<dbReference type="AlphaFoldDB" id="A0A9R1XQZ3"/>
<organism evidence="2 3">
    <name type="scientific">Lactuca sativa</name>
    <name type="common">Garden lettuce</name>
    <dbReference type="NCBI Taxonomy" id="4236"/>
    <lineage>
        <taxon>Eukaryota</taxon>
        <taxon>Viridiplantae</taxon>
        <taxon>Streptophyta</taxon>
        <taxon>Embryophyta</taxon>
        <taxon>Tracheophyta</taxon>
        <taxon>Spermatophyta</taxon>
        <taxon>Magnoliopsida</taxon>
        <taxon>eudicotyledons</taxon>
        <taxon>Gunneridae</taxon>
        <taxon>Pentapetalae</taxon>
        <taxon>asterids</taxon>
        <taxon>campanulids</taxon>
        <taxon>Asterales</taxon>
        <taxon>Asteraceae</taxon>
        <taxon>Cichorioideae</taxon>
        <taxon>Cichorieae</taxon>
        <taxon>Lactucinae</taxon>
        <taxon>Lactuca</taxon>
    </lineage>
</organism>
<feature type="compositionally biased region" description="Basic and acidic residues" evidence="1">
    <location>
        <begin position="158"/>
        <end position="174"/>
    </location>
</feature>
<comment type="caution">
    <text evidence="2">The sequence shown here is derived from an EMBL/GenBank/DDBJ whole genome shotgun (WGS) entry which is preliminary data.</text>
</comment>
<sequence length="265" mass="30576">MDKHIESREDKVSSMDLDDELLEKELAFLQESNPNHFILHLEENYDAERDLEEIERLIEEADYQETIKIVGSSPTRRVAPIDSMSPEEKSRFDEGFGLKTMNTPSGPDVHILLDQMENLIEESKVVQDLSNFENAHLAYLHIIVQYDEAIQDNKKENLEDKENTKSWNNDEHNSSIDSHMPNQEAMSTTITRTKPRALVSTTFEVFTFKPPYSSLCDESKEELVTSSDDEIMTNKAIKVDKGVKKKKRGRGIKRKAEESATRRRK</sequence>
<feature type="region of interest" description="Disordered" evidence="1">
    <location>
        <begin position="158"/>
        <end position="183"/>
    </location>
</feature>
<evidence type="ECO:0000313" key="2">
    <source>
        <dbReference type="EMBL" id="KAJ0216242.1"/>
    </source>
</evidence>
<protein>
    <submittedName>
        <fullName evidence="2">Uncharacterized protein</fullName>
    </submittedName>
</protein>
<name>A0A9R1XQZ3_LACSA</name>
<keyword evidence="3" id="KW-1185">Reference proteome</keyword>
<reference evidence="2 3" key="1">
    <citation type="journal article" date="2017" name="Nat. Commun.">
        <title>Genome assembly with in vitro proximity ligation data and whole-genome triplication in lettuce.</title>
        <authorList>
            <person name="Reyes-Chin-Wo S."/>
            <person name="Wang Z."/>
            <person name="Yang X."/>
            <person name="Kozik A."/>
            <person name="Arikit S."/>
            <person name="Song C."/>
            <person name="Xia L."/>
            <person name="Froenicke L."/>
            <person name="Lavelle D.O."/>
            <person name="Truco M.J."/>
            <person name="Xia R."/>
            <person name="Zhu S."/>
            <person name="Xu C."/>
            <person name="Xu H."/>
            <person name="Xu X."/>
            <person name="Cox K."/>
            <person name="Korf I."/>
            <person name="Meyers B.C."/>
            <person name="Michelmore R.W."/>
        </authorList>
    </citation>
    <scope>NUCLEOTIDE SEQUENCE [LARGE SCALE GENOMIC DNA]</scope>
    <source>
        <strain evidence="3">cv. Salinas</strain>
        <tissue evidence="2">Seedlings</tissue>
    </source>
</reference>
<feature type="compositionally biased region" description="Basic and acidic residues" evidence="1">
    <location>
        <begin position="254"/>
        <end position="265"/>
    </location>
</feature>
<proteinExistence type="predicted"/>